<dbReference type="Pfam" id="PF00459">
    <property type="entry name" value="Inositol_P"/>
    <property type="match status" value="1"/>
</dbReference>
<dbReference type="Gene3D" id="3.40.190.80">
    <property type="match status" value="1"/>
</dbReference>
<evidence type="ECO:0000256" key="3">
    <source>
        <dbReference type="ARBA" id="ARBA00022801"/>
    </source>
</evidence>
<dbReference type="GO" id="GO:0007165">
    <property type="term" value="P:signal transduction"/>
    <property type="evidence" value="ECO:0007669"/>
    <property type="project" value="TreeGrafter"/>
</dbReference>
<dbReference type="Proteomes" id="UP000237797">
    <property type="component" value="Unassembled WGS sequence"/>
</dbReference>
<feature type="binding site" evidence="5">
    <location>
        <position position="89"/>
    </location>
    <ligand>
        <name>Mg(2+)</name>
        <dbReference type="ChEBI" id="CHEBI:18420"/>
        <label>1</label>
        <note>catalytic</note>
    </ligand>
</feature>
<dbReference type="PANTHER" id="PTHR20854">
    <property type="entry name" value="INOSITOL MONOPHOSPHATASE"/>
    <property type="match status" value="1"/>
</dbReference>
<dbReference type="RefSeq" id="WP_106346623.1">
    <property type="nucleotide sequence ID" value="NZ_PVNE01000037.1"/>
</dbReference>
<proteinExistence type="predicted"/>
<feature type="binding site" evidence="5">
    <location>
        <position position="86"/>
    </location>
    <ligand>
        <name>Mg(2+)</name>
        <dbReference type="ChEBI" id="CHEBI:18420"/>
        <label>1</label>
        <note>catalytic</note>
    </ligand>
</feature>
<sequence length="262" mass="29288">MEEILHRASEIAVEAARFAGTLIRERFGGSFRVREKGDFGDLVTEVDEQAEQEIIRRIRRHFPDHAIRGEETGQSGDVGDWLWMVDPLDGTNNFAIGLPLCAVSVTLLYRDVPVLGVICDAHLDQVYVARRGKGAFCGEQRLQAGVGGKDPKKMTLGWIQGHQVQKDPVAAKLRERLDQGVKRVLRLWAPSLLWCMLARGDLDGIVLYDSEGEDLYAGLLLAQEAGVLTMDFDGRPFEGKSPTPYILACRREDRETLCRLIL</sequence>
<dbReference type="InterPro" id="IPR000760">
    <property type="entry name" value="Inositol_monophosphatase-like"/>
</dbReference>
<evidence type="ECO:0000256" key="2">
    <source>
        <dbReference type="ARBA" id="ARBA00022723"/>
    </source>
</evidence>
<name>A0A2T0LB03_9BACL</name>
<evidence type="ECO:0000313" key="6">
    <source>
        <dbReference type="EMBL" id="PRX38786.1"/>
    </source>
</evidence>
<comment type="cofactor">
    <cofactor evidence="1 5">
        <name>Mg(2+)</name>
        <dbReference type="ChEBI" id="CHEBI:18420"/>
    </cofactor>
</comment>
<dbReference type="AlphaFoldDB" id="A0A2T0LB03"/>
<feature type="binding site" evidence="5">
    <location>
        <position position="88"/>
    </location>
    <ligand>
        <name>Mg(2+)</name>
        <dbReference type="ChEBI" id="CHEBI:18420"/>
        <label>1</label>
        <note>catalytic</note>
    </ligand>
</feature>
<keyword evidence="3" id="KW-0378">Hydrolase</keyword>
<keyword evidence="2 5" id="KW-0479">Metal-binding</keyword>
<protein>
    <submittedName>
        <fullName evidence="6">Myo-inositol-1(Or 4)-monophosphatase</fullName>
    </submittedName>
</protein>
<evidence type="ECO:0000256" key="4">
    <source>
        <dbReference type="ARBA" id="ARBA00022842"/>
    </source>
</evidence>
<dbReference type="PRINTS" id="PR00377">
    <property type="entry name" value="IMPHPHTASES"/>
</dbReference>
<comment type="caution">
    <text evidence="6">The sequence shown here is derived from an EMBL/GenBank/DDBJ whole genome shotgun (WGS) entry which is preliminary data.</text>
</comment>
<dbReference type="Gene3D" id="3.30.540.10">
    <property type="entry name" value="Fructose-1,6-Bisphosphatase, subunit A, domain 1"/>
    <property type="match status" value="1"/>
</dbReference>
<reference evidence="6 7" key="1">
    <citation type="submission" date="2018-03" db="EMBL/GenBank/DDBJ databases">
        <title>Genomic Encyclopedia of Archaeal and Bacterial Type Strains, Phase II (KMG-II): from individual species to whole genera.</title>
        <authorList>
            <person name="Goeker M."/>
        </authorList>
    </citation>
    <scope>NUCLEOTIDE SEQUENCE [LARGE SCALE GENOMIC DNA]</scope>
    <source>
        <strain evidence="6 7">DSM 44946</strain>
    </source>
</reference>
<gene>
    <name evidence="6" type="ORF">CLV97_13719</name>
</gene>
<dbReference type="FunFam" id="3.30.540.10:FF:000003">
    <property type="entry name" value="Inositol-1-monophosphatase"/>
    <property type="match status" value="1"/>
</dbReference>
<keyword evidence="4 5" id="KW-0460">Magnesium</keyword>
<dbReference type="GO" id="GO:0008934">
    <property type="term" value="F:inositol monophosphate 1-phosphatase activity"/>
    <property type="evidence" value="ECO:0007669"/>
    <property type="project" value="TreeGrafter"/>
</dbReference>
<evidence type="ECO:0000256" key="5">
    <source>
        <dbReference type="PIRSR" id="PIRSR600760-2"/>
    </source>
</evidence>
<accession>A0A2T0LB03</accession>
<dbReference type="OrthoDB" id="9772456at2"/>
<dbReference type="GO" id="GO:0006020">
    <property type="term" value="P:inositol metabolic process"/>
    <property type="evidence" value="ECO:0007669"/>
    <property type="project" value="TreeGrafter"/>
</dbReference>
<evidence type="ECO:0000313" key="7">
    <source>
        <dbReference type="Proteomes" id="UP000237797"/>
    </source>
</evidence>
<keyword evidence="7" id="KW-1185">Reference proteome</keyword>
<dbReference type="GO" id="GO:0046872">
    <property type="term" value="F:metal ion binding"/>
    <property type="evidence" value="ECO:0007669"/>
    <property type="project" value="UniProtKB-KW"/>
</dbReference>
<evidence type="ECO:0000256" key="1">
    <source>
        <dbReference type="ARBA" id="ARBA00001946"/>
    </source>
</evidence>
<dbReference type="SUPFAM" id="SSF56655">
    <property type="entry name" value="Carbohydrate phosphatase"/>
    <property type="match status" value="1"/>
</dbReference>
<dbReference type="PANTHER" id="PTHR20854:SF4">
    <property type="entry name" value="INOSITOL-1-MONOPHOSPHATASE-RELATED"/>
    <property type="match status" value="1"/>
</dbReference>
<feature type="binding site" evidence="5">
    <location>
        <position position="214"/>
    </location>
    <ligand>
        <name>Mg(2+)</name>
        <dbReference type="ChEBI" id="CHEBI:18420"/>
        <label>1</label>
        <note>catalytic</note>
    </ligand>
</feature>
<organism evidence="6 7">
    <name type="scientific">Planifilum fimeticola</name>
    <dbReference type="NCBI Taxonomy" id="201975"/>
    <lineage>
        <taxon>Bacteria</taxon>
        <taxon>Bacillati</taxon>
        <taxon>Bacillota</taxon>
        <taxon>Bacilli</taxon>
        <taxon>Bacillales</taxon>
        <taxon>Thermoactinomycetaceae</taxon>
        <taxon>Planifilum</taxon>
    </lineage>
</organism>
<dbReference type="EMBL" id="PVNE01000037">
    <property type="protein sequence ID" value="PRX38786.1"/>
    <property type="molecule type" value="Genomic_DNA"/>
</dbReference>
<feature type="binding site" evidence="5">
    <location>
        <position position="70"/>
    </location>
    <ligand>
        <name>Mg(2+)</name>
        <dbReference type="ChEBI" id="CHEBI:18420"/>
        <label>1</label>
        <note>catalytic</note>
    </ligand>
</feature>